<proteinExistence type="predicted"/>
<name>A0A6C0E7D8_9ZZZZ</name>
<dbReference type="AlphaFoldDB" id="A0A6C0E7D8"/>
<dbReference type="EMBL" id="MN739755">
    <property type="protein sequence ID" value="QHT25086.1"/>
    <property type="molecule type" value="Genomic_DNA"/>
</dbReference>
<sequence>MTCHLRHDHPDNLTPYDALHSKCIGCGQIIIGTYTNFVDLPQQIDTDSSTCFSTSSIKYPSSHPRSYRTLLHDSIDNFISAVKPPTIYKSRVESDLDADSNIIRNQRNVIYHPDGSVTQQRRVTTKPKSPSVDPLVNPLVDPLDMDSDVIRNQRNVTYHPDGSVTQQRKVTTKPDMDSDVIRNQRNVTYYPDGSVMQQRRVFIKPKTSGFFSDLRDKSRAYIVKNSIYHTDGSVSQQCQQVIDDLKNVDTLTKVEQKIIDHPDGSVTHRKIITKEPDYINRHKIVNKDGSISYRKYTFGGYEDIIIYKNGTITRRNVDRKDKSSSGIGAFNLYGKF</sequence>
<protein>
    <submittedName>
        <fullName evidence="1">Uncharacterized protein</fullName>
    </submittedName>
</protein>
<reference evidence="1" key="1">
    <citation type="journal article" date="2020" name="Nature">
        <title>Giant virus diversity and host interactions through global metagenomics.</title>
        <authorList>
            <person name="Schulz F."/>
            <person name="Roux S."/>
            <person name="Paez-Espino D."/>
            <person name="Jungbluth S."/>
            <person name="Walsh D.A."/>
            <person name="Denef V.J."/>
            <person name="McMahon K.D."/>
            <person name="Konstantinidis K.T."/>
            <person name="Eloe-Fadrosh E.A."/>
            <person name="Kyrpides N.C."/>
            <person name="Woyke T."/>
        </authorList>
    </citation>
    <scope>NUCLEOTIDE SEQUENCE</scope>
    <source>
        <strain evidence="1">GVMAG-M-3300023179-150</strain>
    </source>
</reference>
<evidence type="ECO:0000313" key="1">
    <source>
        <dbReference type="EMBL" id="QHT25086.1"/>
    </source>
</evidence>
<accession>A0A6C0E7D8</accession>
<organism evidence="1">
    <name type="scientific">viral metagenome</name>
    <dbReference type="NCBI Taxonomy" id="1070528"/>
    <lineage>
        <taxon>unclassified sequences</taxon>
        <taxon>metagenomes</taxon>
        <taxon>organismal metagenomes</taxon>
    </lineage>
</organism>